<protein>
    <recommendedName>
        <fullName evidence="1">Protein kinase domain-containing protein</fullName>
    </recommendedName>
</protein>
<accession>A0A8C5EWS8</accession>
<dbReference type="PROSITE" id="PS50011">
    <property type="entry name" value="PROTEIN_KINASE_DOM"/>
    <property type="match status" value="1"/>
</dbReference>
<organism evidence="2 3">
    <name type="scientific">Gouania willdenowi</name>
    <name type="common">Blunt-snouted clingfish</name>
    <name type="synonym">Lepadogaster willdenowi</name>
    <dbReference type="NCBI Taxonomy" id="441366"/>
    <lineage>
        <taxon>Eukaryota</taxon>
        <taxon>Metazoa</taxon>
        <taxon>Chordata</taxon>
        <taxon>Craniata</taxon>
        <taxon>Vertebrata</taxon>
        <taxon>Euteleostomi</taxon>
        <taxon>Actinopterygii</taxon>
        <taxon>Neopterygii</taxon>
        <taxon>Teleostei</taxon>
        <taxon>Neoteleostei</taxon>
        <taxon>Acanthomorphata</taxon>
        <taxon>Ovalentaria</taxon>
        <taxon>Blenniimorphae</taxon>
        <taxon>Blenniiformes</taxon>
        <taxon>Gobiesocoidei</taxon>
        <taxon>Gobiesocidae</taxon>
        <taxon>Gobiesocinae</taxon>
        <taxon>Gouania</taxon>
    </lineage>
</organism>
<reference evidence="2" key="2">
    <citation type="submission" date="2025-05" db="UniProtKB">
        <authorList>
            <consortium name="Ensembl"/>
        </authorList>
    </citation>
    <scope>IDENTIFICATION</scope>
</reference>
<dbReference type="Gene3D" id="3.30.200.20">
    <property type="entry name" value="Phosphorylase Kinase, domain 1"/>
    <property type="match status" value="1"/>
</dbReference>
<evidence type="ECO:0000259" key="1">
    <source>
        <dbReference type="PROSITE" id="PS50011"/>
    </source>
</evidence>
<dbReference type="GO" id="GO:0005524">
    <property type="term" value="F:ATP binding"/>
    <property type="evidence" value="ECO:0007669"/>
    <property type="project" value="InterPro"/>
</dbReference>
<dbReference type="Proteomes" id="UP000694680">
    <property type="component" value="Chromosome 12"/>
</dbReference>
<proteinExistence type="predicted"/>
<dbReference type="AlphaFoldDB" id="A0A8C5EWS8"/>
<dbReference type="Ensembl" id="ENSGWIT00000025256.1">
    <property type="protein sequence ID" value="ENSGWIP00000023052.1"/>
    <property type="gene ID" value="ENSGWIG00000012321.1"/>
</dbReference>
<evidence type="ECO:0000313" key="3">
    <source>
        <dbReference type="Proteomes" id="UP000694680"/>
    </source>
</evidence>
<dbReference type="SUPFAM" id="SSF56112">
    <property type="entry name" value="Protein kinase-like (PK-like)"/>
    <property type="match status" value="1"/>
</dbReference>
<feature type="domain" description="Protein kinase" evidence="1">
    <location>
        <begin position="41"/>
        <end position="89"/>
    </location>
</feature>
<dbReference type="InterPro" id="IPR000719">
    <property type="entry name" value="Prot_kinase_dom"/>
</dbReference>
<dbReference type="Ensembl" id="ENSGWIT00000025270.1">
    <property type="protein sequence ID" value="ENSGWIP00000023063.1"/>
    <property type="gene ID" value="ENSGWIG00000012326.1"/>
</dbReference>
<keyword evidence="3" id="KW-1185">Reference proteome</keyword>
<name>A0A8C5EWS8_GOUWI</name>
<dbReference type="InterPro" id="IPR011009">
    <property type="entry name" value="Kinase-like_dom_sf"/>
</dbReference>
<dbReference type="GO" id="GO:0004672">
    <property type="term" value="F:protein kinase activity"/>
    <property type="evidence" value="ECO:0007669"/>
    <property type="project" value="InterPro"/>
</dbReference>
<evidence type="ECO:0000313" key="2">
    <source>
        <dbReference type="Ensembl" id="ENSGWIP00000023052.1"/>
    </source>
</evidence>
<dbReference type="Ensembl" id="ENSGWIT00000025274.1">
    <property type="protein sequence ID" value="ENSGWIP00000023066.1"/>
    <property type="gene ID" value="ENSGWIG00000012328.1"/>
</dbReference>
<reference evidence="2" key="1">
    <citation type="submission" date="2020-06" db="EMBL/GenBank/DDBJ databases">
        <authorList>
            <consortium name="Wellcome Sanger Institute Data Sharing"/>
        </authorList>
    </citation>
    <scope>NUCLEOTIDE SEQUENCE [LARGE SCALE GENOMIC DNA]</scope>
</reference>
<sequence>MDESCGHICALQTHVNTDPLFFLSTLTAAELSVLRSSTADYSILECMGEGNFGQVMKCQNLKNNETVAVKIIKEGFEDDLENEVPVCTF</sequence>